<comment type="caution">
    <text evidence="2">The sequence shown here is derived from an EMBL/GenBank/DDBJ whole genome shotgun (WGS) entry which is preliminary data.</text>
</comment>
<feature type="compositionally biased region" description="Basic and acidic residues" evidence="1">
    <location>
        <begin position="341"/>
        <end position="352"/>
    </location>
</feature>
<feature type="region of interest" description="Disordered" evidence="1">
    <location>
        <begin position="341"/>
        <end position="394"/>
    </location>
</feature>
<dbReference type="EMBL" id="JAPXFL010000008">
    <property type="protein sequence ID" value="KAK9503366.1"/>
    <property type="molecule type" value="Genomic_DNA"/>
</dbReference>
<reference evidence="2 3" key="1">
    <citation type="submission" date="2022-12" db="EMBL/GenBank/DDBJ databases">
        <title>Chromosome-level genome assembly of true bugs.</title>
        <authorList>
            <person name="Ma L."/>
            <person name="Li H."/>
        </authorList>
    </citation>
    <scope>NUCLEOTIDE SEQUENCE [LARGE SCALE GENOMIC DNA]</scope>
    <source>
        <strain evidence="2">Lab_2022b</strain>
    </source>
</reference>
<gene>
    <name evidence="2" type="ORF">O3M35_011959</name>
</gene>
<feature type="compositionally biased region" description="Basic residues" evidence="1">
    <location>
        <begin position="62"/>
        <end position="75"/>
    </location>
</feature>
<feature type="compositionally biased region" description="Basic residues" evidence="1">
    <location>
        <begin position="644"/>
        <end position="657"/>
    </location>
</feature>
<sequence length="921" mass="102682">MSSKDSNSKAVPVQTEGSKERSESPQVSRGRNRNSRRAYEFSQRNVDWGESREYEEREGSKKGKPTARSQGHKAKRQQESRAKYLNRPDTDLKDYGAMTDASRETDAKDELDWEIGMLSASTPINATYCQNFDFSGFFTLIEQTYSSMLEVNPRIIKEMPFSVFQHSMVSKLNAVLLDRIKESSQNTNLTEQYAQDLWPDDTLIPQPILDYFSYIANTVCSTGESVVVNIPELAIPQGPIKVDDVEVCPSGSFGYVNANTHNVYECYASPLVTSCMVINEFRVAGQPELPPLPPYIAPAEPSTSSSTPPAGLITRYGRRVRFPARLLSVVTGEGRNVDWGESREYEEREGSKKGKPTARSQGHKAKRQQESRAKYLNRPDTDLKDYGAMTDASRETDAKDELDWEIGMLSASTPINATYCQNFDFSGFFTLIEQTYSSMLEVNPRIIKEMPFSVFQHSMVSKLNAVLLDRIKESSQNTNLTEQYAQDLWPDDTLIPQPILDYFSYIANTVCSTGESVVVNIPELAIPQGPIKVDDVEVCPSGSFGYVNANTHNVYECYASPLVTSRMVINEFRVAGQPELPPLPPYIAPAEPSTSSSTPPAGLITRYGRRVRFPARLLSVVTGEGRNVDWGESREYEEREGSKKGKPTARSQGHKAKRQQESRAKYLNRPDTDLKDYGAMTDASRETDAKDELDWEIGMLSASTPINATYCQNFDFSGFFTLIEQTYSSMLEVNPRIIKEMPFSVFQHSMVSKLNAVLLDRIKESSQNTNLTEQYAQDLWPDDTLIPQPILDYFSYIANTVCSTGESVVVNIPELAIPQGPIKVDDVEVCPSGSFGYVNANTHNVYECYASPLVTSRMVINEFRVAGQPELPPLPPYIAPAEPSTSSSTPPAGLITRYGRRVRFPARLLSVVTGEGVCGCG</sequence>
<accession>A0AAW1CY38</accession>
<evidence type="ECO:0000256" key="1">
    <source>
        <dbReference type="SAM" id="MobiDB-lite"/>
    </source>
</evidence>
<dbReference type="AlphaFoldDB" id="A0AAW1CY38"/>
<feature type="region of interest" description="Disordered" evidence="1">
    <location>
        <begin position="632"/>
        <end position="685"/>
    </location>
</feature>
<dbReference type="Proteomes" id="UP001461498">
    <property type="component" value="Unassembled WGS sequence"/>
</dbReference>
<keyword evidence="3" id="KW-1185">Reference proteome</keyword>
<feature type="compositionally biased region" description="Basic and acidic residues" evidence="1">
    <location>
        <begin position="658"/>
        <end position="676"/>
    </location>
</feature>
<feature type="region of interest" description="Disordered" evidence="1">
    <location>
        <begin position="1"/>
        <end position="103"/>
    </location>
</feature>
<evidence type="ECO:0000313" key="3">
    <source>
        <dbReference type="Proteomes" id="UP001461498"/>
    </source>
</evidence>
<feature type="compositionally biased region" description="Basic and acidic residues" evidence="1">
    <location>
        <begin position="47"/>
        <end position="61"/>
    </location>
</feature>
<evidence type="ECO:0000313" key="2">
    <source>
        <dbReference type="EMBL" id="KAK9503366.1"/>
    </source>
</evidence>
<proteinExistence type="predicted"/>
<feature type="compositionally biased region" description="Basic and acidic residues" evidence="1">
    <location>
        <begin position="76"/>
        <end position="94"/>
    </location>
</feature>
<feature type="compositionally biased region" description="Basic and acidic residues" evidence="1">
    <location>
        <begin position="367"/>
        <end position="385"/>
    </location>
</feature>
<feature type="compositionally biased region" description="Basic residues" evidence="1">
    <location>
        <begin position="353"/>
        <end position="366"/>
    </location>
</feature>
<feature type="compositionally biased region" description="Basic and acidic residues" evidence="1">
    <location>
        <begin position="632"/>
        <end position="643"/>
    </location>
</feature>
<protein>
    <submittedName>
        <fullName evidence="2">Uncharacterized protein</fullName>
    </submittedName>
</protein>
<organism evidence="2 3">
    <name type="scientific">Rhynocoris fuscipes</name>
    <dbReference type="NCBI Taxonomy" id="488301"/>
    <lineage>
        <taxon>Eukaryota</taxon>
        <taxon>Metazoa</taxon>
        <taxon>Ecdysozoa</taxon>
        <taxon>Arthropoda</taxon>
        <taxon>Hexapoda</taxon>
        <taxon>Insecta</taxon>
        <taxon>Pterygota</taxon>
        <taxon>Neoptera</taxon>
        <taxon>Paraneoptera</taxon>
        <taxon>Hemiptera</taxon>
        <taxon>Heteroptera</taxon>
        <taxon>Panheteroptera</taxon>
        <taxon>Cimicomorpha</taxon>
        <taxon>Reduviidae</taxon>
        <taxon>Harpactorinae</taxon>
        <taxon>Harpactorini</taxon>
        <taxon>Rhynocoris</taxon>
    </lineage>
</organism>
<name>A0AAW1CY38_9HEMI</name>